<protein>
    <submittedName>
        <fullName evidence="1 2">Selenium-binding protein</fullName>
    </submittedName>
</protein>
<keyword evidence="3" id="KW-1185">Reference proteome</keyword>
<dbReference type="Gramene" id="mRNA:HanXRQr2_Chr05g0213921">
    <property type="protein sequence ID" value="mRNA:HanXRQr2_Chr05g0213921"/>
    <property type="gene ID" value="HanXRQr2_Chr05g0213921"/>
</dbReference>
<reference evidence="1 3" key="1">
    <citation type="journal article" date="2017" name="Nature">
        <title>The sunflower genome provides insights into oil metabolism, flowering and Asterid evolution.</title>
        <authorList>
            <person name="Badouin H."/>
            <person name="Gouzy J."/>
            <person name="Grassa C.J."/>
            <person name="Murat F."/>
            <person name="Staton S.E."/>
            <person name="Cottret L."/>
            <person name="Lelandais-Briere C."/>
            <person name="Owens G.L."/>
            <person name="Carrere S."/>
            <person name="Mayjonade B."/>
            <person name="Legrand L."/>
            <person name="Gill N."/>
            <person name="Kane N.C."/>
            <person name="Bowers J.E."/>
            <person name="Hubner S."/>
            <person name="Bellec A."/>
            <person name="Berard A."/>
            <person name="Berges H."/>
            <person name="Blanchet N."/>
            <person name="Boniface M.C."/>
            <person name="Brunel D."/>
            <person name="Catrice O."/>
            <person name="Chaidir N."/>
            <person name="Claudel C."/>
            <person name="Donnadieu C."/>
            <person name="Faraut T."/>
            <person name="Fievet G."/>
            <person name="Helmstetter N."/>
            <person name="King M."/>
            <person name="Knapp S.J."/>
            <person name="Lai Z."/>
            <person name="Le Paslier M.C."/>
            <person name="Lippi Y."/>
            <person name="Lorenzon L."/>
            <person name="Mandel J.R."/>
            <person name="Marage G."/>
            <person name="Marchand G."/>
            <person name="Marquand E."/>
            <person name="Bret-Mestries E."/>
            <person name="Morien E."/>
            <person name="Nambeesan S."/>
            <person name="Nguyen T."/>
            <person name="Pegot-Espagnet P."/>
            <person name="Pouilly N."/>
            <person name="Raftis F."/>
            <person name="Sallet E."/>
            <person name="Schiex T."/>
            <person name="Thomas J."/>
            <person name="Vandecasteele C."/>
            <person name="Vares D."/>
            <person name="Vear F."/>
            <person name="Vautrin S."/>
            <person name="Crespi M."/>
            <person name="Mangin B."/>
            <person name="Burke J.M."/>
            <person name="Salse J."/>
            <person name="Munos S."/>
            <person name="Vincourt P."/>
            <person name="Rieseberg L.H."/>
            <person name="Langlade N.B."/>
        </authorList>
    </citation>
    <scope>NUCLEOTIDE SEQUENCE [LARGE SCALE GENOMIC DNA]</scope>
    <source>
        <strain evidence="3">cv. SF193</strain>
        <tissue evidence="1">Leaves</tissue>
    </source>
</reference>
<evidence type="ECO:0000313" key="3">
    <source>
        <dbReference type="Proteomes" id="UP000215914"/>
    </source>
</evidence>
<dbReference type="EMBL" id="CM007894">
    <property type="protein sequence ID" value="OTG25327.1"/>
    <property type="molecule type" value="Genomic_DNA"/>
</dbReference>
<gene>
    <name evidence="2" type="ORF">HannXRQ_Chr05g0146461</name>
    <name evidence="1" type="ORF">HanXRQr2_Chr05g0213921</name>
</gene>
<dbReference type="AlphaFoldDB" id="A0A251UPL9"/>
<proteinExistence type="predicted"/>
<sequence>MATEIVVQLQHASIGDSKVANHSCCKNGPGYATPLDAMAGPKESLIYVTCVYTGAEARISSSELVVEKGIKAG</sequence>
<dbReference type="Proteomes" id="UP000215914">
    <property type="component" value="Chromosome 5"/>
</dbReference>
<evidence type="ECO:0000313" key="1">
    <source>
        <dbReference type="EMBL" id="KAF5805816.1"/>
    </source>
</evidence>
<reference evidence="2" key="2">
    <citation type="submission" date="2017-02" db="EMBL/GenBank/DDBJ databases">
        <title>Sunflower complete genome.</title>
        <authorList>
            <person name="Langlade N."/>
            <person name="Munos S."/>
        </authorList>
    </citation>
    <scope>NUCLEOTIDE SEQUENCE [LARGE SCALE GENOMIC DNA]</scope>
    <source>
        <tissue evidence="2">Leaves</tissue>
    </source>
</reference>
<reference evidence="1" key="3">
    <citation type="submission" date="2020-06" db="EMBL/GenBank/DDBJ databases">
        <title>Helianthus annuus Genome sequencing and assembly Release 2.</title>
        <authorList>
            <person name="Gouzy J."/>
            <person name="Langlade N."/>
            <person name="Munos S."/>
        </authorList>
    </citation>
    <scope>NUCLEOTIDE SEQUENCE</scope>
    <source>
        <tissue evidence="1">Leaves</tissue>
    </source>
</reference>
<dbReference type="EMBL" id="MNCJ02000320">
    <property type="protein sequence ID" value="KAF5805816.1"/>
    <property type="molecule type" value="Genomic_DNA"/>
</dbReference>
<accession>A0A251UPL9</accession>
<evidence type="ECO:0000313" key="2">
    <source>
        <dbReference type="EMBL" id="OTG25327.1"/>
    </source>
</evidence>
<organism evidence="2 3">
    <name type="scientific">Helianthus annuus</name>
    <name type="common">Common sunflower</name>
    <dbReference type="NCBI Taxonomy" id="4232"/>
    <lineage>
        <taxon>Eukaryota</taxon>
        <taxon>Viridiplantae</taxon>
        <taxon>Streptophyta</taxon>
        <taxon>Embryophyta</taxon>
        <taxon>Tracheophyta</taxon>
        <taxon>Spermatophyta</taxon>
        <taxon>Magnoliopsida</taxon>
        <taxon>eudicotyledons</taxon>
        <taxon>Gunneridae</taxon>
        <taxon>Pentapetalae</taxon>
        <taxon>asterids</taxon>
        <taxon>campanulids</taxon>
        <taxon>Asterales</taxon>
        <taxon>Asteraceae</taxon>
        <taxon>Asteroideae</taxon>
        <taxon>Heliantheae alliance</taxon>
        <taxon>Heliantheae</taxon>
        <taxon>Helianthus</taxon>
    </lineage>
</organism>
<name>A0A251UPL9_HELAN</name>
<dbReference type="InParanoid" id="A0A251UPL9"/>